<feature type="chain" id="PRO_5022731379" evidence="1">
    <location>
        <begin position="25"/>
        <end position="125"/>
    </location>
</feature>
<dbReference type="Gene3D" id="3.30.1340.30">
    <property type="match status" value="1"/>
</dbReference>
<organism evidence="3 4">
    <name type="scientific">Paraburkholderia panacisoli</name>
    <dbReference type="NCBI Taxonomy" id="2603818"/>
    <lineage>
        <taxon>Bacteria</taxon>
        <taxon>Pseudomonadati</taxon>
        <taxon>Pseudomonadota</taxon>
        <taxon>Betaproteobacteria</taxon>
        <taxon>Burkholderiales</taxon>
        <taxon>Burkholderiaceae</taxon>
        <taxon>Paraburkholderia</taxon>
    </lineage>
</organism>
<dbReference type="RefSeq" id="WP_149671742.1">
    <property type="nucleotide sequence ID" value="NZ_VTUZ01000013.1"/>
</dbReference>
<dbReference type="PANTHER" id="PTHR34606:SF15">
    <property type="entry name" value="BON DOMAIN-CONTAINING PROTEIN"/>
    <property type="match status" value="1"/>
</dbReference>
<proteinExistence type="predicted"/>
<feature type="signal peptide" evidence="1">
    <location>
        <begin position="1"/>
        <end position="24"/>
    </location>
</feature>
<dbReference type="Pfam" id="PF04972">
    <property type="entry name" value="BON"/>
    <property type="match status" value="1"/>
</dbReference>
<sequence>MKAIHAIKLAGTALLICGSIHAYAQASDAAPAAPATPASTTASARAHYKSLKAANRALQRQVRSALVKDRGIVMSNVTIRARDGAVTLQGTVPVQAQSDRATEVAKGVPGVVSVRNALSIRPVGT</sequence>
<accession>A0A5B0H3E4</accession>
<feature type="domain" description="BON" evidence="2">
    <location>
        <begin position="54"/>
        <end position="122"/>
    </location>
</feature>
<dbReference type="PANTHER" id="PTHR34606">
    <property type="entry name" value="BON DOMAIN-CONTAINING PROTEIN"/>
    <property type="match status" value="1"/>
</dbReference>
<evidence type="ECO:0000259" key="2">
    <source>
        <dbReference type="PROSITE" id="PS50914"/>
    </source>
</evidence>
<dbReference type="AlphaFoldDB" id="A0A5B0H3E4"/>
<evidence type="ECO:0000313" key="3">
    <source>
        <dbReference type="EMBL" id="KAA1009738.1"/>
    </source>
</evidence>
<dbReference type="Proteomes" id="UP000325273">
    <property type="component" value="Unassembled WGS sequence"/>
</dbReference>
<gene>
    <name evidence="3" type="ORF">FVF58_20790</name>
</gene>
<dbReference type="PROSITE" id="PS50914">
    <property type="entry name" value="BON"/>
    <property type="match status" value="1"/>
</dbReference>
<comment type="caution">
    <text evidence="3">The sequence shown here is derived from an EMBL/GenBank/DDBJ whole genome shotgun (WGS) entry which is preliminary data.</text>
</comment>
<protein>
    <submittedName>
        <fullName evidence="3">BON domain-containing protein</fullName>
    </submittedName>
</protein>
<evidence type="ECO:0000313" key="4">
    <source>
        <dbReference type="Proteomes" id="UP000325273"/>
    </source>
</evidence>
<reference evidence="3 4" key="1">
    <citation type="submission" date="2019-08" db="EMBL/GenBank/DDBJ databases">
        <title>Paraburkholderia sp. DCY113.</title>
        <authorList>
            <person name="Kang J."/>
        </authorList>
    </citation>
    <scope>NUCLEOTIDE SEQUENCE [LARGE SCALE GENOMIC DNA]</scope>
    <source>
        <strain evidence="3 4">DCY113</strain>
    </source>
</reference>
<name>A0A5B0H3E4_9BURK</name>
<dbReference type="InterPro" id="IPR007055">
    <property type="entry name" value="BON_dom"/>
</dbReference>
<dbReference type="InterPro" id="IPR051686">
    <property type="entry name" value="Lipoprotein_DolP"/>
</dbReference>
<dbReference type="EMBL" id="VTUZ01000013">
    <property type="protein sequence ID" value="KAA1009738.1"/>
    <property type="molecule type" value="Genomic_DNA"/>
</dbReference>
<keyword evidence="4" id="KW-1185">Reference proteome</keyword>
<keyword evidence="1" id="KW-0732">Signal</keyword>
<evidence type="ECO:0000256" key="1">
    <source>
        <dbReference type="SAM" id="SignalP"/>
    </source>
</evidence>